<comment type="caution">
    <text evidence="1">The sequence shown here is derived from an EMBL/GenBank/DDBJ whole genome shotgun (WGS) entry which is preliminary data.</text>
</comment>
<dbReference type="RefSeq" id="WP_021586755.1">
    <property type="nucleotide sequence ID" value="NZ_JACGXG010000012.1"/>
</dbReference>
<proteinExistence type="predicted"/>
<dbReference type="Gene3D" id="1.10.287.160">
    <property type="entry name" value="HR1 repeat"/>
    <property type="match status" value="1"/>
</dbReference>
<dbReference type="SUPFAM" id="SSF109631">
    <property type="entry name" value="Transcriptional repressor TraM"/>
    <property type="match status" value="1"/>
</dbReference>
<dbReference type="Proteomes" id="UP000578622">
    <property type="component" value="Unassembled WGS sequence"/>
</dbReference>
<dbReference type="EMBL" id="JACGXG010000012">
    <property type="protein sequence ID" value="MBA8853542.1"/>
    <property type="molecule type" value="Genomic_DNA"/>
</dbReference>
<reference evidence="1 2" key="1">
    <citation type="submission" date="2020-07" db="EMBL/GenBank/DDBJ databases">
        <title>Genomic Encyclopedia of Type Strains, Phase IV (KMG-V): Genome sequencing to study the core and pangenomes of soil and plant-associated prokaryotes.</title>
        <authorList>
            <person name="Whitman W."/>
        </authorList>
    </citation>
    <scope>NUCLEOTIDE SEQUENCE [LARGE SCALE GENOMIC DNA]</scope>
    <source>
        <strain evidence="1 2">RH4WT92</strain>
    </source>
</reference>
<dbReference type="Pfam" id="PF09228">
    <property type="entry name" value="Prok-TraM"/>
    <property type="match status" value="1"/>
</dbReference>
<name>A0ABR6AVT0_9HYPH</name>
<organism evidence="1 2">
    <name type="scientific">Brucella intermedia</name>
    <dbReference type="NCBI Taxonomy" id="94625"/>
    <lineage>
        <taxon>Bacteria</taxon>
        <taxon>Pseudomonadati</taxon>
        <taxon>Pseudomonadota</taxon>
        <taxon>Alphaproteobacteria</taxon>
        <taxon>Hyphomicrobiales</taxon>
        <taxon>Brucellaceae</taxon>
        <taxon>Brucella/Ochrobactrum group</taxon>
        <taxon>Brucella</taxon>
    </lineage>
</organism>
<dbReference type="InterPro" id="IPR036336">
    <property type="entry name" value="Tscrpt_rep_TraM_sf"/>
</dbReference>
<evidence type="ECO:0000313" key="1">
    <source>
        <dbReference type="EMBL" id="MBA8853542.1"/>
    </source>
</evidence>
<sequence>MDDDHLPFDGEVELRPVIGLTRGLGREDLESLTVDALVEHRKLAAKAEALFGDLPEEQRNGSSPGGPAYLGYVKAMIAMHAQMTALSSLLGVLGYVPAVPEP</sequence>
<evidence type="ECO:0000313" key="2">
    <source>
        <dbReference type="Proteomes" id="UP000578622"/>
    </source>
</evidence>
<evidence type="ECO:0008006" key="3">
    <source>
        <dbReference type="Google" id="ProtNLM"/>
    </source>
</evidence>
<dbReference type="InterPro" id="IPR015309">
    <property type="entry name" value="Tscrpt_rep_TraM"/>
</dbReference>
<accession>A0ABR6AVT0</accession>
<keyword evidence="2" id="KW-1185">Reference proteome</keyword>
<gene>
    <name evidence="1" type="ORF">FHW20_004524</name>
</gene>
<protein>
    <recommendedName>
        <fullName evidence="3">Transcriptional regulator</fullName>
    </recommendedName>
</protein>